<sequence length="64" mass="7913">MGQTAIQKYIEDYLEKNPEKVPIFKKVKREINMEIMIFKRKNRLKRFPKLSNNKSNFKKKNRRK</sequence>
<reference evidence="2" key="1">
    <citation type="journal article" date="2017" name="Sci. Rep.">
        <title>Novel methicillin resistance gene mecD in clinical Macrococcus caseolyticus strains from bovine and canine sources.</title>
        <authorList>
            <person name="Schwendener S."/>
            <person name="Cotting K."/>
            <person name="Perreten V."/>
        </authorList>
    </citation>
    <scope>NUCLEOTIDE SEQUENCE</scope>
    <source>
        <strain evidence="1">IMD0819</strain>
        <strain evidence="2">KM0211</strain>
    </source>
</reference>
<evidence type="ECO:0000313" key="2">
    <source>
        <dbReference type="EMBL" id="AQX82934.1"/>
    </source>
</evidence>
<protein>
    <submittedName>
        <fullName evidence="2">Uncharacterized protein</fullName>
    </submittedName>
</protein>
<name>A0A1S7BGY7_9STAP</name>
<dbReference type="EMBL" id="KY013612">
    <property type="protein sequence ID" value="AQX82934.1"/>
    <property type="molecule type" value="Genomic_DNA"/>
</dbReference>
<dbReference type="AlphaFoldDB" id="A0A1S7BGY7"/>
<dbReference type="RefSeq" id="WP_086037945.1">
    <property type="nucleotide sequence ID" value="NZ_CP021058.1"/>
</dbReference>
<evidence type="ECO:0000313" key="1">
    <source>
        <dbReference type="EMBL" id="AQX82896.1"/>
    </source>
</evidence>
<organism evidence="2">
    <name type="scientific">Macrococcoides caseolyticum</name>
    <dbReference type="NCBI Taxonomy" id="69966"/>
    <lineage>
        <taxon>Bacteria</taxon>
        <taxon>Bacillati</taxon>
        <taxon>Bacillota</taxon>
        <taxon>Bacilli</taxon>
        <taxon>Bacillales</taxon>
        <taxon>Staphylococcaceae</taxon>
        <taxon>Macrococcoides</taxon>
    </lineage>
</organism>
<dbReference type="EMBL" id="KY013611">
    <property type="protein sequence ID" value="AQX82896.1"/>
    <property type="molecule type" value="Genomic_DNA"/>
</dbReference>
<accession>A0A1S7BGY7</accession>
<proteinExistence type="predicted"/>